<dbReference type="Proteomes" id="UP000245667">
    <property type="component" value="Unassembled WGS sequence"/>
</dbReference>
<evidence type="ECO:0000313" key="1">
    <source>
        <dbReference type="EMBL" id="PWK23634.1"/>
    </source>
</evidence>
<organism evidence="1 2">
    <name type="scientific">Maribacter polysiphoniae</name>
    <dbReference type="NCBI Taxonomy" id="429344"/>
    <lineage>
        <taxon>Bacteria</taxon>
        <taxon>Pseudomonadati</taxon>
        <taxon>Bacteroidota</taxon>
        <taxon>Flavobacteriia</taxon>
        <taxon>Flavobacteriales</taxon>
        <taxon>Flavobacteriaceae</taxon>
        <taxon>Maribacter</taxon>
    </lineage>
</organism>
<reference evidence="1 2" key="1">
    <citation type="submission" date="2018-05" db="EMBL/GenBank/DDBJ databases">
        <title>Genomic Encyclopedia of Archaeal and Bacterial Type Strains, Phase II (KMG-II): from individual species to whole genera.</title>
        <authorList>
            <person name="Goeker M."/>
        </authorList>
    </citation>
    <scope>NUCLEOTIDE SEQUENCE [LARGE SCALE GENOMIC DNA]</scope>
    <source>
        <strain evidence="1 2">DSM 23514</strain>
    </source>
</reference>
<sequence>MLKFGNSMVSITLMTVIFTKQKNHSDWEWFLLQNSSEDQSELVKGVTVICSDPIGNLCSQGHYIRVIGIFCETFKSH</sequence>
<proteinExistence type="predicted"/>
<evidence type="ECO:0000313" key="2">
    <source>
        <dbReference type="Proteomes" id="UP000245667"/>
    </source>
</evidence>
<gene>
    <name evidence="1" type="ORF">LX92_02201</name>
</gene>
<accession>A0A316DZQ2</accession>
<dbReference type="EMBL" id="QGGQ01000004">
    <property type="protein sequence ID" value="PWK23634.1"/>
    <property type="molecule type" value="Genomic_DNA"/>
</dbReference>
<name>A0A316DZQ2_9FLAO</name>
<dbReference type="AlphaFoldDB" id="A0A316DZQ2"/>
<comment type="caution">
    <text evidence="1">The sequence shown here is derived from an EMBL/GenBank/DDBJ whole genome shotgun (WGS) entry which is preliminary data.</text>
</comment>
<protein>
    <submittedName>
        <fullName evidence="1">Uncharacterized protein</fullName>
    </submittedName>
</protein>